<dbReference type="AlphaFoldDB" id="A0A7G7YQ41"/>
<dbReference type="InterPro" id="IPR021424">
    <property type="entry name" value="PorA"/>
</dbReference>
<dbReference type="Proteomes" id="UP000515275">
    <property type="component" value="Chromosome"/>
</dbReference>
<evidence type="ECO:0000313" key="2">
    <source>
        <dbReference type="EMBL" id="QNH96611.1"/>
    </source>
</evidence>
<proteinExistence type="predicted"/>
<dbReference type="Pfam" id="PF11271">
    <property type="entry name" value="PorA"/>
    <property type="match status" value="1"/>
</dbReference>
<reference evidence="2 3" key="1">
    <citation type="submission" date="2019-12" db="EMBL/GenBank/DDBJ databases">
        <title>Corynebacterium sp. nov., isolated from feces of the Anser Albifrons in China.</title>
        <authorList>
            <person name="Liu Q."/>
        </authorList>
    </citation>
    <scope>NUCLEOTIDE SEQUENCE [LARGE SCALE GENOMIC DNA]</scope>
    <source>
        <strain evidence="2 3">23H37-10</strain>
    </source>
</reference>
<evidence type="ECO:0000313" key="3">
    <source>
        <dbReference type="Proteomes" id="UP000515275"/>
    </source>
</evidence>
<accession>A0A7G7YQ41</accession>
<dbReference type="EMBL" id="CP046883">
    <property type="protein sequence ID" value="QNH96611.1"/>
    <property type="molecule type" value="Genomic_DNA"/>
</dbReference>
<protein>
    <submittedName>
        <fullName evidence="2">DUF3068 domain-containing protein</fullName>
    </submittedName>
</protein>
<organism evidence="2 3">
    <name type="scientific">Corynebacterium anserum</name>
    <dbReference type="NCBI Taxonomy" id="2684406"/>
    <lineage>
        <taxon>Bacteria</taxon>
        <taxon>Bacillati</taxon>
        <taxon>Actinomycetota</taxon>
        <taxon>Actinomycetes</taxon>
        <taxon>Mycobacteriales</taxon>
        <taxon>Corynebacteriaceae</taxon>
        <taxon>Corynebacterium</taxon>
    </lineage>
</organism>
<dbReference type="RefSeq" id="WP_186276824.1">
    <property type="nucleotide sequence ID" value="NZ_CP046883.1"/>
</dbReference>
<keyword evidence="1" id="KW-0812">Transmembrane</keyword>
<keyword evidence="3" id="KW-1185">Reference proteome</keyword>
<feature type="transmembrane region" description="Helical" evidence="1">
    <location>
        <begin position="311"/>
        <end position="332"/>
    </location>
</feature>
<evidence type="ECO:0000256" key="1">
    <source>
        <dbReference type="SAM" id="Phobius"/>
    </source>
</evidence>
<keyword evidence="1" id="KW-0472">Membrane</keyword>
<sequence length="344" mass="38258">MLTRSRLIAILALLVGTALIALGALLPIVAPATKLLPLDLRSTTLTLDDPEAEIGPGFLNGPEKEQHPTVIAPVVRQFHVTQSDPSDDKSMSVRVGASTHREDIEDDLDSLLSAEIFSYRVDRRSGQAVDDSGQIADFPASPPHDTPMEGNWIKFPENSEQSSYDYYDYTLRRAFPAQFDREETRQDSQGNRVTVNIYKQVIPPTNVAEKYGNIRNQMNIPKEMDIRLPPNTAPIAQRFHSAEREIAVEPKSGLLVGMTEHTRDEYMVRDEAGLLVPVQLLLDFNGKTTPQVESSMLTQASDFISGLQAKWWSIGFLVAGGIVTVIALYFAFRPRKASRSHRGE</sequence>
<keyword evidence="1" id="KW-1133">Transmembrane helix</keyword>
<gene>
    <name evidence="2" type="ORF">GP473_08000</name>
</gene>
<dbReference type="KEGG" id="cans:GP473_08000"/>
<name>A0A7G7YQ41_9CORY</name>